<accession>A0A1Z1MP26</accession>
<gene>
    <name evidence="1" type="primary">ConsOrf3</name>
</gene>
<evidence type="ECO:0000313" key="1">
    <source>
        <dbReference type="EMBL" id="ARW67535.1"/>
    </source>
</evidence>
<keyword evidence="1" id="KW-0150">Chloroplast</keyword>
<dbReference type="AlphaFoldDB" id="A0A1Z1MP26"/>
<dbReference type="EMBL" id="MF101447">
    <property type="protein sequence ID" value="ARW67535.1"/>
    <property type="molecule type" value="Genomic_DNA"/>
</dbReference>
<organism evidence="1">
    <name type="scientific">Thaumatella adunca</name>
    <dbReference type="NCBI Taxonomy" id="2006976"/>
    <lineage>
        <taxon>Eukaryota</taxon>
        <taxon>Rhodophyta</taxon>
        <taxon>Florideophyceae</taxon>
        <taxon>Rhodymeniophycidae</taxon>
        <taxon>Ceramiales</taxon>
        <taxon>Rhodomelaceae</taxon>
        <taxon>Thaumatella</taxon>
    </lineage>
</organism>
<dbReference type="GeneID" id="33360866"/>
<proteinExistence type="predicted"/>
<keyword evidence="1" id="KW-0934">Plastid</keyword>
<geneLocation type="chloroplast" evidence="1"/>
<dbReference type="RefSeq" id="YP_009398349.1">
    <property type="nucleotide sequence ID" value="NC_035291.1"/>
</dbReference>
<reference evidence="1" key="1">
    <citation type="journal article" date="2017" name="J. Phycol.">
        <title>Analysis of chloroplast genomes and a supermatrix inform reclassification of the Rhodomelaceae (Rhodophyta).</title>
        <authorList>
            <person name="Diaz-Tapia P."/>
            <person name="Maggs C.A."/>
            <person name="West J.A."/>
            <person name="Verbruggen H."/>
        </authorList>
    </citation>
    <scope>NUCLEOTIDE SEQUENCE</scope>
    <source>
        <strain evidence="1">PD1388</strain>
    </source>
</reference>
<sequence length="154" mass="18772">MKNQISFKKKIDLLMISLEVLNTYYINNSILLEFNHLRKDLRNCHDNITHNFTQIIKYIYVIHKITNKYLLHKTAIQILINCINNKNKKIPNIKQYIKKFNYIYSIKHEYYNNYKSIHHVYKINIENIAIINLYLITKLVNKQGIYFLIKYLFK</sequence>
<name>A0A1Z1MP26_9FLOR</name>
<protein>
    <submittedName>
        <fullName evidence="1">Uncharacterized protein</fullName>
    </submittedName>
</protein>